<proteinExistence type="predicted"/>
<comment type="caution">
    <text evidence="1">The sequence shown here is derived from an EMBL/GenBank/DDBJ whole genome shotgun (WGS) entry which is preliminary data.</text>
</comment>
<evidence type="ECO:0000313" key="1">
    <source>
        <dbReference type="EMBL" id="KAH1091604.1"/>
    </source>
</evidence>
<name>A0A9D3VPU3_9ROSI</name>
<protein>
    <submittedName>
        <fullName evidence="1">Uncharacterized protein</fullName>
    </submittedName>
</protein>
<dbReference type="Proteomes" id="UP000828251">
    <property type="component" value="Unassembled WGS sequence"/>
</dbReference>
<gene>
    <name evidence="1" type="ORF">J1N35_018861</name>
</gene>
<dbReference type="EMBL" id="JAIQCV010000006">
    <property type="protein sequence ID" value="KAH1091604.1"/>
    <property type="molecule type" value="Genomic_DNA"/>
</dbReference>
<reference evidence="1 2" key="1">
    <citation type="journal article" date="2021" name="Plant Biotechnol. J.">
        <title>Multi-omics assisted identification of the key and species-specific regulatory components of drought-tolerant mechanisms in Gossypium stocksii.</title>
        <authorList>
            <person name="Yu D."/>
            <person name="Ke L."/>
            <person name="Zhang D."/>
            <person name="Wu Y."/>
            <person name="Sun Y."/>
            <person name="Mei J."/>
            <person name="Sun J."/>
            <person name="Sun Y."/>
        </authorList>
    </citation>
    <scope>NUCLEOTIDE SEQUENCE [LARGE SCALE GENOMIC DNA]</scope>
    <source>
        <strain evidence="2">cv. E1</strain>
        <tissue evidence="1">Leaf</tissue>
    </source>
</reference>
<evidence type="ECO:0000313" key="2">
    <source>
        <dbReference type="Proteomes" id="UP000828251"/>
    </source>
</evidence>
<organism evidence="1 2">
    <name type="scientific">Gossypium stocksii</name>
    <dbReference type="NCBI Taxonomy" id="47602"/>
    <lineage>
        <taxon>Eukaryota</taxon>
        <taxon>Viridiplantae</taxon>
        <taxon>Streptophyta</taxon>
        <taxon>Embryophyta</taxon>
        <taxon>Tracheophyta</taxon>
        <taxon>Spermatophyta</taxon>
        <taxon>Magnoliopsida</taxon>
        <taxon>eudicotyledons</taxon>
        <taxon>Gunneridae</taxon>
        <taxon>Pentapetalae</taxon>
        <taxon>rosids</taxon>
        <taxon>malvids</taxon>
        <taxon>Malvales</taxon>
        <taxon>Malvaceae</taxon>
        <taxon>Malvoideae</taxon>
        <taxon>Gossypium</taxon>
    </lineage>
</organism>
<sequence>MVPKRWPKGSFVFDANGALTLRWEYDGYYWRQEYESPYESHGYVYGVDSYN</sequence>
<dbReference type="OrthoDB" id="10437255at2759"/>
<dbReference type="AlphaFoldDB" id="A0A9D3VPU3"/>
<keyword evidence="2" id="KW-1185">Reference proteome</keyword>
<accession>A0A9D3VPU3</accession>